<dbReference type="SUPFAM" id="SSF51412">
    <property type="entry name" value="Inosine monophosphate dehydrogenase (IMPDH)"/>
    <property type="match status" value="1"/>
</dbReference>
<dbReference type="GO" id="GO:0018580">
    <property type="term" value="F:nitronate monooxygenase activity"/>
    <property type="evidence" value="ECO:0007669"/>
    <property type="project" value="UniProtKB-EC"/>
</dbReference>
<keyword evidence="7" id="KW-1185">Reference proteome</keyword>
<dbReference type="FunFam" id="3.20.20.70:FF:000210">
    <property type="entry name" value="2-nitropropane dioxygenase"/>
    <property type="match status" value="1"/>
</dbReference>
<dbReference type="InterPro" id="IPR004136">
    <property type="entry name" value="NMO"/>
</dbReference>
<dbReference type="EMBL" id="JACHFJ010000008">
    <property type="protein sequence ID" value="MBB5373672.1"/>
    <property type="molecule type" value="Genomic_DNA"/>
</dbReference>
<evidence type="ECO:0000256" key="3">
    <source>
        <dbReference type="ARBA" id="ARBA00022643"/>
    </source>
</evidence>
<keyword evidence="3" id="KW-0288">FMN</keyword>
<name>A0A840VTY3_9PROT</name>
<keyword evidence="5 6" id="KW-0503">Monooxygenase</keyword>
<evidence type="ECO:0000256" key="4">
    <source>
        <dbReference type="ARBA" id="ARBA00023002"/>
    </source>
</evidence>
<dbReference type="Pfam" id="PF03060">
    <property type="entry name" value="NMO"/>
    <property type="match status" value="1"/>
</dbReference>
<dbReference type="AlphaFoldDB" id="A0A840VTY3"/>
<gene>
    <name evidence="6" type="ORF">HNP71_001936</name>
</gene>
<proteinExistence type="inferred from homology"/>
<dbReference type="PANTHER" id="PTHR42747:SF4">
    <property type="entry name" value="BLR1330 PROTEIN"/>
    <property type="match status" value="1"/>
</dbReference>
<evidence type="ECO:0000256" key="5">
    <source>
        <dbReference type="ARBA" id="ARBA00023033"/>
    </source>
</evidence>
<dbReference type="EC" id="1.13.12.16" evidence="6"/>
<comment type="caution">
    <text evidence="6">The sequence shown here is derived from an EMBL/GenBank/DDBJ whole genome shotgun (WGS) entry which is preliminary data.</text>
</comment>
<evidence type="ECO:0000313" key="6">
    <source>
        <dbReference type="EMBL" id="MBB5373672.1"/>
    </source>
</evidence>
<dbReference type="Proteomes" id="UP000553706">
    <property type="component" value="Unassembled WGS sequence"/>
</dbReference>
<protein>
    <submittedName>
        <fullName evidence="6">Nitronate monooxygenase</fullName>
        <ecNumber evidence="6">1.13.12.16</ecNumber>
    </submittedName>
</protein>
<dbReference type="RefSeq" id="WP_183266684.1">
    <property type="nucleotide sequence ID" value="NZ_JACHFJ010000008.1"/>
</dbReference>
<keyword evidence="4 6" id="KW-0560">Oxidoreductase</keyword>
<organism evidence="6 7">
    <name type="scientific">Acidocella aromatica</name>
    <dbReference type="NCBI Taxonomy" id="1303579"/>
    <lineage>
        <taxon>Bacteria</taxon>
        <taxon>Pseudomonadati</taxon>
        <taxon>Pseudomonadota</taxon>
        <taxon>Alphaproteobacteria</taxon>
        <taxon>Acetobacterales</taxon>
        <taxon>Acidocellaceae</taxon>
        <taxon>Acidocella</taxon>
    </lineage>
</organism>
<dbReference type="InterPro" id="IPR013785">
    <property type="entry name" value="Aldolase_TIM"/>
</dbReference>
<accession>A0A840VTY3</accession>
<dbReference type="CDD" id="cd04730">
    <property type="entry name" value="NPD_like"/>
    <property type="match status" value="1"/>
</dbReference>
<dbReference type="PANTHER" id="PTHR42747">
    <property type="entry name" value="NITRONATE MONOOXYGENASE-RELATED"/>
    <property type="match status" value="1"/>
</dbReference>
<evidence type="ECO:0000256" key="1">
    <source>
        <dbReference type="ARBA" id="ARBA00009881"/>
    </source>
</evidence>
<evidence type="ECO:0000256" key="2">
    <source>
        <dbReference type="ARBA" id="ARBA00022630"/>
    </source>
</evidence>
<keyword evidence="2" id="KW-0285">Flavoprotein</keyword>
<evidence type="ECO:0000313" key="7">
    <source>
        <dbReference type="Proteomes" id="UP000553706"/>
    </source>
</evidence>
<comment type="similarity">
    <text evidence="1">Belongs to the nitronate monooxygenase family. NMO class I subfamily.</text>
</comment>
<reference evidence="6 7" key="1">
    <citation type="submission" date="2020-08" db="EMBL/GenBank/DDBJ databases">
        <title>Genomic Encyclopedia of Type Strains, Phase IV (KMG-IV): sequencing the most valuable type-strain genomes for metagenomic binning, comparative biology and taxonomic classification.</title>
        <authorList>
            <person name="Goeker M."/>
        </authorList>
    </citation>
    <scope>NUCLEOTIDE SEQUENCE [LARGE SCALE GENOMIC DNA]</scope>
    <source>
        <strain evidence="6 7">DSM 27026</strain>
    </source>
</reference>
<dbReference type="Gene3D" id="3.20.20.70">
    <property type="entry name" value="Aldolase class I"/>
    <property type="match status" value="1"/>
</dbReference>
<sequence length="314" mass="33317">MSTPELFRGRLSIPVIASPMFLISRPELVLAQCRAGVVGSFPSLNARPSGMLEQWLQQLRRELTEKDAPFAVNLIVHKSNTRLAEDLALVVKYQVPVVISSLGARPEVNEAVHSYGGIVFHDIINDEFAHKAIERGADGLVAVAAGAGGHAGTQSPFALVQEIREWFSGPLALSGAIANGNAIAAARALGADLAYIGSAFIATEEATADARYKKMIVESAAKDIFYTDHFTGVHGNYLIPSIEAAGLDPAALKAAETQHMNFAEAPGSEAKAWRDIWGAGQGIGAVKAVVPVARLVERLGTEYRAALARLAKEG</sequence>